<dbReference type="OrthoDB" id="5358702at2759"/>
<dbReference type="AlphaFoldDB" id="A0A8K0RH09"/>
<reference evidence="5" key="1">
    <citation type="journal article" date="2021" name="Nat. Commun.">
        <title>Genetic determinants of endophytism in the Arabidopsis root mycobiome.</title>
        <authorList>
            <person name="Mesny F."/>
            <person name="Miyauchi S."/>
            <person name="Thiergart T."/>
            <person name="Pickel B."/>
            <person name="Atanasova L."/>
            <person name="Karlsson M."/>
            <person name="Huettel B."/>
            <person name="Barry K.W."/>
            <person name="Haridas S."/>
            <person name="Chen C."/>
            <person name="Bauer D."/>
            <person name="Andreopoulos W."/>
            <person name="Pangilinan J."/>
            <person name="LaButti K."/>
            <person name="Riley R."/>
            <person name="Lipzen A."/>
            <person name="Clum A."/>
            <person name="Drula E."/>
            <person name="Henrissat B."/>
            <person name="Kohler A."/>
            <person name="Grigoriev I.V."/>
            <person name="Martin F.M."/>
            <person name="Hacquard S."/>
        </authorList>
    </citation>
    <scope>NUCLEOTIDE SEQUENCE</scope>
    <source>
        <strain evidence="5">MPI-SDFR-AT-0120</strain>
    </source>
</reference>
<evidence type="ECO:0000256" key="1">
    <source>
        <dbReference type="ARBA" id="ARBA00006734"/>
    </source>
</evidence>
<evidence type="ECO:0000256" key="4">
    <source>
        <dbReference type="ARBA" id="ARBA00022737"/>
    </source>
</evidence>
<comment type="similarity">
    <text evidence="1">Belongs to the protein prenyltransferase subunit alpha family.</text>
</comment>
<dbReference type="Proteomes" id="UP000813461">
    <property type="component" value="Unassembled WGS sequence"/>
</dbReference>
<dbReference type="EMBL" id="JAGMVJ010000001">
    <property type="protein sequence ID" value="KAH7094790.1"/>
    <property type="molecule type" value="Genomic_DNA"/>
</dbReference>
<dbReference type="SUPFAM" id="SSF48439">
    <property type="entry name" value="Protein prenylyltransferase"/>
    <property type="match status" value="1"/>
</dbReference>
<organism evidence="5 6">
    <name type="scientific">Paraphoma chrysanthemicola</name>
    <dbReference type="NCBI Taxonomy" id="798071"/>
    <lineage>
        <taxon>Eukaryota</taxon>
        <taxon>Fungi</taxon>
        <taxon>Dikarya</taxon>
        <taxon>Ascomycota</taxon>
        <taxon>Pezizomycotina</taxon>
        <taxon>Dothideomycetes</taxon>
        <taxon>Pleosporomycetidae</taxon>
        <taxon>Pleosporales</taxon>
        <taxon>Pleosporineae</taxon>
        <taxon>Phaeosphaeriaceae</taxon>
        <taxon>Paraphoma</taxon>
    </lineage>
</organism>
<gene>
    <name evidence="5" type="ORF">FB567DRAFT_13443</name>
</gene>
<evidence type="ECO:0000256" key="3">
    <source>
        <dbReference type="ARBA" id="ARBA00022679"/>
    </source>
</evidence>
<evidence type="ECO:0000256" key="2">
    <source>
        <dbReference type="ARBA" id="ARBA00022602"/>
    </source>
</evidence>
<keyword evidence="3" id="KW-0808">Transferase</keyword>
<evidence type="ECO:0008006" key="7">
    <source>
        <dbReference type="Google" id="ProtNLM"/>
    </source>
</evidence>
<dbReference type="PANTHER" id="PTHR11129">
    <property type="entry name" value="PROTEIN FARNESYLTRANSFERASE ALPHA SUBUNIT/RAB GERANYLGERANYL TRANSFERASE ALPHA SUBUNIT"/>
    <property type="match status" value="1"/>
</dbReference>
<dbReference type="Pfam" id="PF01239">
    <property type="entry name" value="PPTA"/>
    <property type="match status" value="1"/>
</dbReference>
<evidence type="ECO:0000313" key="6">
    <source>
        <dbReference type="Proteomes" id="UP000813461"/>
    </source>
</evidence>
<dbReference type="GO" id="GO:0005737">
    <property type="term" value="C:cytoplasm"/>
    <property type="evidence" value="ECO:0007669"/>
    <property type="project" value="TreeGrafter"/>
</dbReference>
<keyword evidence="6" id="KW-1185">Reference proteome</keyword>
<keyword evidence="4" id="KW-0677">Repeat</keyword>
<sequence>MSEEHATVSKLQKQAYDALIKYFKVYEKQVVEIEVLPPAIQPPDGILLEDGHCLGVPKKVLALAYMEARSRFFANSKDIDYYHIAMEATKIILLFDPEHLSAANFRKRRLVDLQTETTYEAQLVYRKAIKYEFCFLDSILTSPLHRQSKSPTLWYHRFWLLQMLCPNRLRNVPEQLRADFWQTELDTVCKSGERHPKNYYAWQYARRMMEHIDDPGATVHCAESVKVWCYKHPSDISGWSFLAYLTKSLRNASDAEEIVRDVLRYAMKVRSEHESLWVFLRVVLAHDTLQEERDGFMSVLRQYFAEVERSGDQTALLGRVQKTLDWVEKHRITAQARVDYEPT</sequence>
<comment type="caution">
    <text evidence="5">The sequence shown here is derived from an EMBL/GenBank/DDBJ whole genome shotgun (WGS) entry which is preliminary data.</text>
</comment>
<evidence type="ECO:0000313" key="5">
    <source>
        <dbReference type="EMBL" id="KAH7094790.1"/>
    </source>
</evidence>
<protein>
    <recommendedName>
        <fullName evidence="7">Protein prenylyltransferase</fullName>
    </recommendedName>
</protein>
<dbReference type="GO" id="GO:0008318">
    <property type="term" value="F:protein prenyltransferase activity"/>
    <property type="evidence" value="ECO:0007669"/>
    <property type="project" value="InterPro"/>
</dbReference>
<name>A0A8K0RH09_9PLEO</name>
<dbReference type="InterPro" id="IPR002088">
    <property type="entry name" value="Prenyl_trans_a"/>
</dbReference>
<dbReference type="PANTHER" id="PTHR11129:SF3">
    <property type="entry name" value="PROTEIN PRENYLTRANSFERASE ALPHA SUBUNIT REPEAT-CONTAINING PROTEIN 1"/>
    <property type="match status" value="1"/>
</dbReference>
<dbReference type="Gene3D" id="1.25.40.120">
    <property type="entry name" value="Protein prenylyltransferase"/>
    <property type="match status" value="1"/>
</dbReference>
<keyword evidence="2" id="KW-0637">Prenyltransferase</keyword>
<accession>A0A8K0RH09</accession>
<proteinExistence type="inferred from homology"/>